<feature type="compositionally biased region" description="Acidic residues" evidence="1">
    <location>
        <begin position="160"/>
        <end position="169"/>
    </location>
</feature>
<dbReference type="OrthoDB" id="3649942at2759"/>
<organism evidence="2 3">
    <name type="scientific">Cercospora zeae-maydis SCOH1-5</name>
    <dbReference type="NCBI Taxonomy" id="717836"/>
    <lineage>
        <taxon>Eukaryota</taxon>
        <taxon>Fungi</taxon>
        <taxon>Dikarya</taxon>
        <taxon>Ascomycota</taxon>
        <taxon>Pezizomycotina</taxon>
        <taxon>Dothideomycetes</taxon>
        <taxon>Dothideomycetidae</taxon>
        <taxon>Mycosphaerellales</taxon>
        <taxon>Mycosphaerellaceae</taxon>
        <taxon>Cercospora</taxon>
    </lineage>
</organism>
<accession>A0A6A6FVI6</accession>
<evidence type="ECO:0000256" key="1">
    <source>
        <dbReference type="SAM" id="MobiDB-lite"/>
    </source>
</evidence>
<feature type="compositionally biased region" description="Acidic residues" evidence="1">
    <location>
        <begin position="132"/>
        <end position="142"/>
    </location>
</feature>
<protein>
    <submittedName>
        <fullName evidence="2">Uncharacterized protein</fullName>
    </submittedName>
</protein>
<feature type="compositionally biased region" description="Basic and acidic residues" evidence="1">
    <location>
        <begin position="119"/>
        <end position="131"/>
    </location>
</feature>
<sequence length="169" mass="17856">MPEKLKGPYSFKIAKSVLTASDMERLACAFLATENVYQFDLTKAASEFGGAKPDSFKRSIWVITKKIKEAMDGQGSDADGGGGNEVVATPPKSAGKKRKGGASDAYGNASAVKKARVNSAREKAKKVRTEMENGDGEEDEDPLAGADQTPVKTEKHAVGDGDDGDGWLV</sequence>
<keyword evidence="3" id="KW-1185">Reference proteome</keyword>
<reference evidence="2" key="1">
    <citation type="journal article" date="2020" name="Stud. Mycol.">
        <title>101 Dothideomycetes genomes: a test case for predicting lifestyles and emergence of pathogens.</title>
        <authorList>
            <person name="Haridas S."/>
            <person name="Albert R."/>
            <person name="Binder M."/>
            <person name="Bloem J."/>
            <person name="Labutti K."/>
            <person name="Salamov A."/>
            <person name="Andreopoulos B."/>
            <person name="Baker S."/>
            <person name="Barry K."/>
            <person name="Bills G."/>
            <person name="Bluhm B."/>
            <person name="Cannon C."/>
            <person name="Castanera R."/>
            <person name="Culley D."/>
            <person name="Daum C."/>
            <person name="Ezra D."/>
            <person name="Gonzalez J."/>
            <person name="Henrissat B."/>
            <person name="Kuo A."/>
            <person name="Liang C."/>
            <person name="Lipzen A."/>
            <person name="Lutzoni F."/>
            <person name="Magnuson J."/>
            <person name="Mondo S."/>
            <person name="Nolan M."/>
            <person name="Ohm R."/>
            <person name="Pangilinan J."/>
            <person name="Park H.-J."/>
            <person name="Ramirez L."/>
            <person name="Alfaro M."/>
            <person name="Sun H."/>
            <person name="Tritt A."/>
            <person name="Yoshinaga Y."/>
            <person name="Zwiers L.-H."/>
            <person name="Turgeon B."/>
            <person name="Goodwin S."/>
            <person name="Spatafora J."/>
            <person name="Crous P."/>
            <person name="Grigoriev I."/>
        </authorList>
    </citation>
    <scope>NUCLEOTIDE SEQUENCE</scope>
    <source>
        <strain evidence="2">SCOH1-5</strain>
    </source>
</reference>
<evidence type="ECO:0000313" key="2">
    <source>
        <dbReference type="EMBL" id="KAF2217492.1"/>
    </source>
</evidence>
<proteinExistence type="predicted"/>
<feature type="region of interest" description="Disordered" evidence="1">
    <location>
        <begin position="71"/>
        <end position="169"/>
    </location>
</feature>
<dbReference type="Proteomes" id="UP000799539">
    <property type="component" value="Unassembled WGS sequence"/>
</dbReference>
<dbReference type="EMBL" id="ML992662">
    <property type="protein sequence ID" value="KAF2217492.1"/>
    <property type="molecule type" value="Genomic_DNA"/>
</dbReference>
<gene>
    <name evidence="2" type="ORF">CERZMDRAFT_80236</name>
</gene>
<dbReference type="AlphaFoldDB" id="A0A6A6FVI6"/>
<evidence type="ECO:0000313" key="3">
    <source>
        <dbReference type="Proteomes" id="UP000799539"/>
    </source>
</evidence>
<name>A0A6A6FVI6_9PEZI</name>